<feature type="domain" description="EamA" evidence="2">
    <location>
        <begin position="180"/>
        <end position="318"/>
    </location>
</feature>
<feature type="transmembrane region" description="Helical" evidence="1">
    <location>
        <begin position="178"/>
        <end position="203"/>
    </location>
</feature>
<dbReference type="EMBL" id="FNCY01000001">
    <property type="protein sequence ID" value="SDG54126.1"/>
    <property type="molecule type" value="Genomic_DNA"/>
</dbReference>
<evidence type="ECO:0000313" key="3">
    <source>
        <dbReference type="EMBL" id="SDG54126.1"/>
    </source>
</evidence>
<accession>A0A1G7V2Y8</accession>
<proteinExistence type="predicted"/>
<feature type="transmembrane region" description="Helical" evidence="1">
    <location>
        <begin position="121"/>
        <end position="142"/>
    </location>
</feature>
<dbReference type="GO" id="GO:0016020">
    <property type="term" value="C:membrane"/>
    <property type="evidence" value="ECO:0007669"/>
    <property type="project" value="InterPro"/>
</dbReference>
<keyword evidence="1" id="KW-0472">Membrane</keyword>
<feature type="transmembrane region" description="Helical" evidence="1">
    <location>
        <begin position="302"/>
        <end position="319"/>
    </location>
</feature>
<organism evidence="3 4">
    <name type="scientific">Propionivibrio dicarboxylicus</name>
    <dbReference type="NCBI Taxonomy" id="83767"/>
    <lineage>
        <taxon>Bacteria</taxon>
        <taxon>Pseudomonadati</taxon>
        <taxon>Pseudomonadota</taxon>
        <taxon>Betaproteobacteria</taxon>
        <taxon>Rhodocyclales</taxon>
        <taxon>Rhodocyclaceae</taxon>
        <taxon>Propionivibrio</taxon>
    </lineage>
</organism>
<dbReference type="PANTHER" id="PTHR22911">
    <property type="entry name" value="ACYL-MALONYL CONDENSING ENZYME-RELATED"/>
    <property type="match status" value="1"/>
</dbReference>
<reference evidence="3 4" key="1">
    <citation type="submission" date="2016-10" db="EMBL/GenBank/DDBJ databases">
        <authorList>
            <person name="de Groot N.N."/>
        </authorList>
    </citation>
    <scope>NUCLEOTIDE SEQUENCE [LARGE SCALE GENOMIC DNA]</scope>
    <source>
        <strain evidence="3 4">DSM 5885</strain>
    </source>
</reference>
<evidence type="ECO:0000256" key="1">
    <source>
        <dbReference type="SAM" id="Phobius"/>
    </source>
</evidence>
<gene>
    <name evidence="3" type="ORF">SAMN05660652_00074</name>
</gene>
<dbReference type="InterPro" id="IPR037185">
    <property type="entry name" value="EmrE-like"/>
</dbReference>
<sequence length="331" mass="36665">MASGTSAYMATPRTKFKSLRKTELQASEALPYHERSLSVQEAMNYLIVVTILWAFSFSLIGQYLAGQVDSDLAVLVRVLIATALFVPFTVWRGLPAALIRGFWLAGALQFGVTYLCLYRSFAVLTVPEVLLFTVLTPIYVTLIDDALQRRFNRWAMLAAAVAVVGGIIIRFRPLHGDYLLGFVLLQIANATFAAGQVLCRRLLLRYPTDVPMFRLFGHFFLGALVLALPSWLLFGDAAKMPQTAMQWGVLIYMGVFATALGMYWWVKGSTQVDAGVLAIMNELHVPAGLLVNVLIWNRDADLQRIALGGVVIMASFWLNRLGRRASARLAA</sequence>
<keyword evidence="4" id="KW-1185">Reference proteome</keyword>
<dbReference type="InterPro" id="IPR000620">
    <property type="entry name" value="EamA_dom"/>
</dbReference>
<dbReference type="Pfam" id="PF00892">
    <property type="entry name" value="EamA"/>
    <property type="match status" value="2"/>
</dbReference>
<dbReference type="AlphaFoldDB" id="A0A1G7V2Y8"/>
<protein>
    <submittedName>
        <fullName evidence="3">Carboxylate/amino acid/amine transporter</fullName>
    </submittedName>
</protein>
<dbReference type="STRING" id="83767.SAMN05660652_00074"/>
<dbReference type="Proteomes" id="UP000198607">
    <property type="component" value="Unassembled WGS sequence"/>
</dbReference>
<name>A0A1G7V2Y8_9RHOO</name>
<feature type="transmembrane region" description="Helical" evidence="1">
    <location>
        <begin position="154"/>
        <end position="172"/>
    </location>
</feature>
<dbReference type="SUPFAM" id="SSF103481">
    <property type="entry name" value="Multidrug resistance efflux transporter EmrE"/>
    <property type="match status" value="2"/>
</dbReference>
<dbReference type="PANTHER" id="PTHR22911:SF130">
    <property type="entry name" value="BIOTIN TRANSPORTER"/>
    <property type="match status" value="1"/>
</dbReference>
<feature type="transmembrane region" description="Helical" evidence="1">
    <location>
        <begin position="215"/>
        <end position="234"/>
    </location>
</feature>
<feature type="transmembrane region" description="Helical" evidence="1">
    <location>
        <begin position="72"/>
        <end position="90"/>
    </location>
</feature>
<feature type="transmembrane region" description="Helical" evidence="1">
    <location>
        <begin position="246"/>
        <end position="266"/>
    </location>
</feature>
<evidence type="ECO:0000259" key="2">
    <source>
        <dbReference type="Pfam" id="PF00892"/>
    </source>
</evidence>
<feature type="domain" description="EamA" evidence="2">
    <location>
        <begin position="45"/>
        <end position="169"/>
    </location>
</feature>
<feature type="transmembrane region" description="Helical" evidence="1">
    <location>
        <begin position="45"/>
        <end position="66"/>
    </location>
</feature>
<keyword evidence="1" id="KW-0812">Transmembrane</keyword>
<evidence type="ECO:0000313" key="4">
    <source>
        <dbReference type="Proteomes" id="UP000198607"/>
    </source>
</evidence>
<keyword evidence="1" id="KW-1133">Transmembrane helix</keyword>